<keyword evidence="1" id="KW-0472">Membrane</keyword>
<feature type="transmembrane region" description="Helical" evidence="1">
    <location>
        <begin position="106"/>
        <end position="127"/>
    </location>
</feature>
<dbReference type="Proteomes" id="UP001595921">
    <property type="component" value="Unassembled WGS sequence"/>
</dbReference>
<organism evidence="2 3">
    <name type="scientific">Halobium salinum</name>
    <dbReference type="NCBI Taxonomy" id="1364940"/>
    <lineage>
        <taxon>Archaea</taxon>
        <taxon>Methanobacteriati</taxon>
        <taxon>Methanobacteriota</taxon>
        <taxon>Stenosarchaea group</taxon>
        <taxon>Halobacteria</taxon>
        <taxon>Halobacteriales</taxon>
        <taxon>Haloferacaceae</taxon>
        <taxon>Halobium</taxon>
    </lineage>
</organism>
<dbReference type="RefSeq" id="WP_267624458.1">
    <property type="nucleotide sequence ID" value="NZ_JAODIW010000008.1"/>
</dbReference>
<keyword evidence="1" id="KW-1133">Transmembrane helix</keyword>
<comment type="caution">
    <text evidence="2">The sequence shown here is derived from an EMBL/GenBank/DDBJ whole genome shotgun (WGS) entry which is preliminary data.</text>
</comment>
<reference evidence="2 3" key="1">
    <citation type="journal article" date="2019" name="Int. J. Syst. Evol. Microbiol.">
        <title>The Global Catalogue of Microorganisms (GCM) 10K type strain sequencing project: providing services to taxonomists for standard genome sequencing and annotation.</title>
        <authorList>
            <consortium name="The Broad Institute Genomics Platform"/>
            <consortium name="The Broad Institute Genome Sequencing Center for Infectious Disease"/>
            <person name="Wu L."/>
            <person name="Ma J."/>
        </authorList>
    </citation>
    <scope>NUCLEOTIDE SEQUENCE [LARGE SCALE GENOMIC DNA]</scope>
    <source>
        <strain evidence="2 3">CGMCC 1.12553</strain>
    </source>
</reference>
<sequence>MTETAASSRRFPVVETVSDYVNHENVAVRFVSLWTVLMALFVATWYASYYFLPEGLLRSTNTATLLPEYAGSVWREFLAIIAINLVTCLIVAAANTFRSVRTPMGYVVVTVIWLQGAVVWGTNSLAIEAGRLAPSLSVLLGRSGLFELTAYVAVAVATRELYLWHQRSGPRWREEFERVRSPRDWRLSRNEWLVLLGGLLLLAAANYREAVMISQVVG</sequence>
<dbReference type="AlphaFoldDB" id="A0ABD5PB57"/>
<proteinExistence type="predicted"/>
<accession>A0ABD5PB57</accession>
<feature type="transmembrane region" description="Helical" evidence="1">
    <location>
        <begin position="30"/>
        <end position="52"/>
    </location>
</feature>
<feature type="transmembrane region" description="Helical" evidence="1">
    <location>
        <begin position="139"/>
        <end position="158"/>
    </location>
</feature>
<gene>
    <name evidence="2" type="ORF">ACFO0N_08365</name>
</gene>
<evidence type="ECO:0000256" key="1">
    <source>
        <dbReference type="SAM" id="Phobius"/>
    </source>
</evidence>
<keyword evidence="3" id="KW-1185">Reference proteome</keyword>
<protein>
    <submittedName>
        <fullName evidence="2">Uncharacterized protein</fullName>
    </submittedName>
</protein>
<keyword evidence="1" id="KW-0812">Transmembrane</keyword>
<evidence type="ECO:0000313" key="2">
    <source>
        <dbReference type="EMBL" id="MFC4357959.1"/>
    </source>
</evidence>
<feature type="transmembrane region" description="Helical" evidence="1">
    <location>
        <begin position="72"/>
        <end position="94"/>
    </location>
</feature>
<name>A0ABD5PB57_9EURY</name>
<dbReference type="EMBL" id="JBHSDS010000006">
    <property type="protein sequence ID" value="MFC4357959.1"/>
    <property type="molecule type" value="Genomic_DNA"/>
</dbReference>
<evidence type="ECO:0000313" key="3">
    <source>
        <dbReference type="Proteomes" id="UP001595921"/>
    </source>
</evidence>